<accession>A0A1E2UL61</accession>
<evidence type="ECO:0000256" key="5">
    <source>
        <dbReference type="ARBA" id="ARBA00022571"/>
    </source>
</evidence>
<evidence type="ECO:0000256" key="6">
    <source>
        <dbReference type="ARBA" id="ARBA00022605"/>
    </source>
</evidence>
<evidence type="ECO:0000256" key="3">
    <source>
        <dbReference type="ARBA" id="ARBA00005691"/>
    </source>
</evidence>
<dbReference type="FunFam" id="3.30.70.360:FF:000003">
    <property type="entry name" value="Acetylornithine deacetylase"/>
    <property type="match status" value="1"/>
</dbReference>
<organism evidence="12 13">
    <name type="scientific">Candidatus Thiodiazotropha endoloripes</name>
    <dbReference type="NCBI Taxonomy" id="1818881"/>
    <lineage>
        <taxon>Bacteria</taxon>
        <taxon>Pseudomonadati</taxon>
        <taxon>Pseudomonadota</taxon>
        <taxon>Gammaproteobacteria</taxon>
        <taxon>Chromatiales</taxon>
        <taxon>Sedimenticolaceae</taxon>
        <taxon>Candidatus Thiodiazotropha</taxon>
    </lineage>
</organism>
<sequence>MKFPKYIEMMSQLIGSASVSSVNPEWDMGNGAVIELLDSWFGALGFETEILPVPGRPGKLNLIASYGRGSNGLVLSGHTDTVPFDEDKWSSDPLKLSEREQRLYGIGTADMKGFFAVILEAVRELPLDQLKKPLVIVATADEESDMCGAKSLLDLHRQLGRHAVIGEPTGLKPVRMHKGVSMESIILTGQSGHSSNPQLGRNALDGMQLVLGEVLNWRMELQRRYTNPAFDINVPTLNLGHIHGGDNPNRICGKCELQFDLRSLPGMDMQLLRAELSDRIESCLSETGLEWQYKPLFDGIPAVETPAEAAIVKAVEKFTDTQAGAVAFGTEAPYLNSMGMETVICGPGSIDQAHQPDEYIPLEHIQPAINLIQSLIRKFCL</sequence>
<keyword evidence="10" id="KW-0170">Cobalt</keyword>
<keyword evidence="9" id="KW-0862">Zinc</keyword>
<dbReference type="Gene3D" id="3.40.630.10">
    <property type="entry name" value="Zn peptidases"/>
    <property type="match status" value="1"/>
</dbReference>
<evidence type="ECO:0000256" key="10">
    <source>
        <dbReference type="ARBA" id="ARBA00023285"/>
    </source>
</evidence>
<dbReference type="Gene3D" id="3.30.70.360">
    <property type="match status" value="1"/>
</dbReference>
<dbReference type="AlphaFoldDB" id="A0A1E2UL61"/>
<dbReference type="GO" id="GO:0005737">
    <property type="term" value="C:cytoplasm"/>
    <property type="evidence" value="ECO:0007669"/>
    <property type="project" value="UniProtKB-SubCell"/>
</dbReference>
<evidence type="ECO:0000256" key="4">
    <source>
        <dbReference type="ARBA" id="ARBA00022490"/>
    </source>
</evidence>
<dbReference type="Proteomes" id="UP000094849">
    <property type="component" value="Unassembled WGS sequence"/>
</dbReference>
<evidence type="ECO:0000313" key="12">
    <source>
        <dbReference type="EMBL" id="ODB95439.1"/>
    </source>
</evidence>
<dbReference type="InterPro" id="IPR010169">
    <property type="entry name" value="AcOrn-deacetyl"/>
</dbReference>
<evidence type="ECO:0000256" key="9">
    <source>
        <dbReference type="ARBA" id="ARBA00022833"/>
    </source>
</evidence>
<keyword evidence="13" id="KW-1185">Reference proteome</keyword>
<dbReference type="STRING" id="1818881.A3196_00930"/>
<comment type="caution">
    <text evidence="12">The sequence shown here is derived from an EMBL/GenBank/DDBJ whole genome shotgun (WGS) entry which is preliminary data.</text>
</comment>
<dbReference type="OrthoDB" id="3665926at2"/>
<dbReference type="GO" id="GO:0006526">
    <property type="term" value="P:L-arginine biosynthetic process"/>
    <property type="evidence" value="ECO:0007669"/>
    <property type="project" value="UniProtKB-KW"/>
</dbReference>
<dbReference type="InterPro" id="IPR050072">
    <property type="entry name" value="Peptidase_M20A"/>
</dbReference>
<dbReference type="InterPro" id="IPR011650">
    <property type="entry name" value="Peptidase_M20_dimer"/>
</dbReference>
<keyword evidence="8" id="KW-0378">Hydrolase</keyword>
<evidence type="ECO:0000256" key="1">
    <source>
        <dbReference type="ARBA" id="ARBA00001947"/>
    </source>
</evidence>
<evidence type="ECO:0000256" key="8">
    <source>
        <dbReference type="ARBA" id="ARBA00022801"/>
    </source>
</evidence>
<dbReference type="NCBIfam" id="NF003474">
    <property type="entry name" value="PRK05111.1"/>
    <property type="match status" value="1"/>
</dbReference>
<dbReference type="EMBL" id="LVJZ01000003">
    <property type="protein sequence ID" value="ODB95439.1"/>
    <property type="molecule type" value="Genomic_DNA"/>
</dbReference>
<comment type="subcellular location">
    <subcellularLocation>
        <location evidence="2">Cytoplasm</location>
    </subcellularLocation>
</comment>
<evidence type="ECO:0000256" key="2">
    <source>
        <dbReference type="ARBA" id="ARBA00004496"/>
    </source>
</evidence>
<dbReference type="PANTHER" id="PTHR43808:SF1">
    <property type="entry name" value="ACETYLORNITHINE DEACETYLASE"/>
    <property type="match status" value="1"/>
</dbReference>
<feature type="domain" description="Peptidase M20 dimerisation" evidence="11">
    <location>
        <begin position="176"/>
        <end position="282"/>
    </location>
</feature>
<dbReference type="GO" id="GO:0046872">
    <property type="term" value="F:metal ion binding"/>
    <property type="evidence" value="ECO:0007669"/>
    <property type="project" value="UniProtKB-KW"/>
</dbReference>
<gene>
    <name evidence="12" type="ORF">A3196_00930</name>
</gene>
<comment type="cofactor">
    <cofactor evidence="1">
        <name>Zn(2+)</name>
        <dbReference type="ChEBI" id="CHEBI:29105"/>
    </cofactor>
</comment>
<keyword evidence="6" id="KW-0028">Amino-acid biosynthesis</keyword>
<dbReference type="SUPFAM" id="SSF55031">
    <property type="entry name" value="Bacterial exopeptidase dimerisation domain"/>
    <property type="match status" value="1"/>
</dbReference>
<dbReference type="InterPro" id="IPR002933">
    <property type="entry name" value="Peptidase_M20"/>
</dbReference>
<keyword evidence="4" id="KW-0963">Cytoplasm</keyword>
<proteinExistence type="inferred from homology"/>
<evidence type="ECO:0000256" key="7">
    <source>
        <dbReference type="ARBA" id="ARBA00022723"/>
    </source>
</evidence>
<dbReference type="InterPro" id="IPR001261">
    <property type="entry name" value="ArgE/DapE_CS"/>
</dbReference>
<dbReference type="NCBIfam" id="TIGR01892">
    <property type="entry name" value="AcOrn-deacetyl"/>
    <property type="match status" value="1"/>
</dbReference>
<evidence type="ECO:0000313" key="13">
    <source>
        <dbReference type="Proteomes" id="UP000094849"/>
    </source>
</evidence>
<dbReference type="Pfam" id="PF07687">
    <property type="entry name" value="M20_dimer"/>
    <property type="match status" value="1"/>
</dbReference>
<comment type="similarity">
    <text evidence="3">Belongs to the peptidase M20A family. ArgE subfamily.</text>
</comment>
<protein>
    <submittedName>
        <fullName evidence="12">Acetylornithine deacetylase</fullName>
    </submittedName>
</protein>
<keyword evidence="5" id="KW-0055">Arginine biosynthesis</keyword>
<dbReference type="GO" id="GO:0008777">
    <property type="term" value="F:acetylornithine deacetylase activity"/>
    <property type="evidence" value="ECO:0007669"/>
    <property type="project" value="TreeGrafter"/>
</dbReference>
<dbReference type="SUPFAM" id="SSF53187">
    <property type="entry name" value="Zn-dependent exopeptidases"/>
    <property type="match status" value="1"/>
</dbReference>
<dbReference type="PROSITE" id="PS00759">
    <property type="entry name" value="ARGE_DAPE_CPG2_2"/>
    <property type="match status" value="1"/>
</dbReference>
<dbReference type="PANTHER" id="PTHR43808">
    <property type="entry name" value="ACETYLORNITHINE DEACETYLASE"/>
    <property type="match status" value="1"/>
</dbReference>
<dbReference type="InterPro" id="IPR036264">
    <property type="entry name" value="Bact_exopeptidase_dim_dom"/>
</dbReference>
<dbReference type="CDD" id="cd03894">
    <property type="entry name" value="M20_ArgE"/>
    <property type="match status" value="1"/>
</dbReference>
<dbReference type="RefSeq" id="WP_069015023.1">
    <property type="nucleotide sequence ID" value="NZ_LVJW01000006.1"/>
</dbReference>
<evidence type="ECO:0000259" key="11">
    <source>
        <dbReference type="Pfam" id="PF07687"/>
    </source>
</evidence>
<keyword evidence="7" id="KW-0479">Metal-binding</keyword>
<name>A0A1E2UL61_9GAMM</name>
<dbReference type="Pfam" id="PF01546">
    <property type="entry name" value="Peptidase_M20"/>
    <property type="match status" value="1"/>
</dbReference>
<reference evidence="12 13" key="1">
    <citation type="submission" date="2016-03" db="EMBL/GenBank/DDBJ databases">
        <title>Chemosynthetic sulphur-oxidizing symbionts of marine invertebrate animals are capable of nitrogen fixation.</title>
        <authorList>
            <person name="Petersen J.M."/>
            <person name="Kemper A."/>
            <person name="Gruber-Vodicka H."/>
            <person name="Cardini U."/>
            <person name="Geest Mvander."/>
            <person name="Kleiner M."/>
            <person name="Bulgheresi S."/>
            <person name="Fussmann M."/>
            <person name="Herbold C."/>
            <person name="Seah B.K.B."/>
            <person name="Antony C.Paul."/>
            <person name="Liu D."/>
            <person name="Belitz A."/>
            <person name="Weber M."/>
        </authorList>
    </citation>
    <scope>NUCLEOTIDE SEQUENCE [LARGE SCALE GENOMIC DNA]</scope>
    <source>
        <strain evidence="12">G_D</strain>
    </source>
</reference>